<comment type="caution">
    <text evidence="1">The sequence shown here is derived from an EMBL/GenBank/DDBJ whole genome shotgun (WGS) entry which is preliminary data.</text>
</comment>
<dbReference type="EMBL" id="BGPR01002661">
    <property type="protein sequence ID" value="GBM77048.1"/>
    <property type="molecule type" value="Genomic_DNA"/>
</dbReference>
<organism evidence="1 2">
    <name type="scientific">Araneus ventricosus</name>
    <name type="common">Orbweaver spider</name>
    <name type="synonym">Epeira ventricosa</name>
    <dbReference type="NCBI Taxonomy" id="182803"/>
    <lineage>
        <taxon>Eukaryota</taxon>
        <taxon>Metazoa</taxon>
        <taxon>Ecdysozoa</taxon>
        <taxon>Arthropoda</taxon>
        <taxon>Chelicerata</taxon>
        <taxon>Arachnida</taxon>
        <taxon>Araneae</taxon>
        <taxon>Araneomorphae</taxon>
        <taxon>Entelegynae</taxon>
        <taxon>Araneoidea</taxon>
        <taxon>Araneidae</taxon>
        <taxon>Araneus</taxon>
    </lineage>
</organism>
<protein>
    <submittedName>
        <fullName evidence="1">Uncharacterized protein</fullName>
    </submittedName>
</protein>
<evidence type="ECO:0000313" key="1">
    <source>
        <dbReference type="EMBL" id="GBM77048.1"/>
    </source>
</evidence>
<sequence>MEAMFLFLVLEESFFKSMKLNIKISLSHRFLPQNDRGGSEDGYQENPHFCLEDTLAESIVECDIEEPGSVPVEPIVIEIVSLAKIWGLEVDSNNIDELVEEHNQELTTEELMELHCVSQQEVMEQSLSEWKEVTIKTSILVCCFFRQQL</sequence>
<keyword evidence="2" id="KW-1185">Reference proteome</keyword>
<evidence type="ECO:0000313" key="2">
    <source>
        <dbReference type="Proteomes" id="UP000499080"/>
    </source>
</evidence>
<proteinExistence type="predicted"/>
<name>A0A4Y2IH80_ARAVE</name>
<reference evidence="1 2" key="1">
    <citation type="journal article" date="2019" name="Sci. Rep.">
        <title>Orb-weaving spider Araneus ventricosus genome elucidates the spidroin gene catalogue.</title>
        <authorList>
            <person name="Kono N."/>
            <person name="Nakamura H."/>
            <person name="Ohtoshi R."/>
            <person name="Moran D.A.P."/>
            <person name="Shinohara A."/>
            <person name="Yoshida Y."/>
            <person name="Fujiwara M."/>
            <person name="Mori M."/>
            <person name="Tomita M."/>
            <person name="Arakawa K."/>
        </authorList>
    </citation>
    <scope>NUCLEOTIDE SEQUENCE [LARGE SCALE GENOMIC DNA]</scope>
</reference>
<dbReference type="Proteomes" id="UP000499080">
    <property type="component" value="Unassembled WGS sequence"/>
</dbReference>
<dbReference type="AlphaFoldDB" id="A0A4Y2IH80"/>
<gene>
    <name evidence="1" type="ORF">AVEN_79059_1</name>
</gene>
<accession>A0A4Y2IH80</accession>
<dbReference type="OrthoDB" id="7422307at2759"/>